<gene>
    <name evidence="1" type="ORF">LOX96_07200</name>
</gene>
<dbReference type="AlphaFoldDB" id="A0A9X2CZT2"/>
<keyword evidence="2" id="KW-1185">Reference proteome</keyword>
<dbReference type="GO" id="GO:0016787">
    <property type="term" value="F:hydrolase activity"/>
    <property type="evidence" value="ECO:0007669"/>
    <property type="project" value="UniProtKB-KW"/>
</dbReference>
<accession>A0A9X2CZT2</accession>
<proteinExistence type="predicted"/>
<sequence>MPHQDTILTRSENGQGNYFRLIAKLTWGQRLARFCLNVIKTPVNIYQWTMGRLFTHVIINPLLRKEERQETLLLQNHRHPDPLFASQDEMVVINVSSKKNILLRTFLNWHKFFESKTIWGGVVSLFSQLISLFPKITSNVEHYIDRIVDDVENQIIGDKQDAPLQASQILFRGLENLKPQQREIFYAKLTERFGYDFRQNKKYIDFYTLQTEDNALLDSVEVHAKSALEKSMAERRFIISCMPRSNNYIDWLKQYRCLAKELDVSIIAFNYRGTGLLSKGIIYNENSLHEDTYAQVQRLLKMGAKPENIALMGECLGANVATYTAGTLHQQGLPVKLYNARSFRSLTSLIEGHILPTADDSNLHPKTWLKWIGYGIFKLVFHPLLLSTGWTLNVEKQFLAIPPKDRDFLVVRSKKDAEGKRFADDLMVPHNHASIYSLVKEQRKLILEKLNNGEEISDDDIEWLCDTPANHKFHVSSLLHEGAARANGHTSQAQLLVPTYPGRSVVPDGREYAIGFFRRVWPHQPTCHPAETQMVEESNYQSQLVY</sequence>
<evidence type="ECO:0000313" key="1">
    <source>
        <dbReference type="EMBL" id="MCL9683874.1"/>
    </source>
</evidence>
<protein>
    <submittedName>
        <fullName evidence="1">Alpha/beta hydrolase</fullName>
    </submittedName>
</protein>
<keyword evidence="1" id="KW-0378">Hydrolase</keyword>
<name>A0A9X2CZT2_9GAMM</name>
<comment type="caution">
    <text evidence="1">The sequence shown here is derived from an EMBL/GenBank/DDBJ whole genome shotgun (WGS) entry which is preliminary data.</text>
</comment>
<dbReference type="Proteomes" id="UP001139721">
    <property type="component" value="Unassembled WGS sequence"/>
</dbReference>
<organism evidence="1 2">
    <name type="scientific">Legionella maioricensis</name>
    <dbReference type="NCBI Taxonomy" id="2896528"/>
    <lineage>
        <taxon>Bacteria</taxon>
        <taxon>Pseudomonadati</taxon>
        <taxon>Pseudomonadota</taxon>
        <taxon>Gammaproteobacteria</taxon>
        <taxon>Legionellales</taxon>
        <taxon>Legionellaceae</taxon>
        <taxon>Legionella</taxon>
    </lineage>
</organism>
<dbReference type="SUPFAM" id="SSF53474">
    <property type="entry name" value="alpha/beta-Hydrolases"/>
    <property type="match status" value="1"/>
</dbReference>
<dbReference type="EMBL" id="JAJKBJ010000006">
    <property type="protein sequence ID" value="MCL9683874.1"/>
    <property type="molecule type" value="Genomic_DNA"/>
</dbReference>
<dbReference type="InterPro" id="IPR029058">
    <property type="entry name" value="AB_hydrolase_fold"/>
</dbReference>
<dbReference type="Gene3D" id="3.40.50.1820">
    <property type="entry name" value="alpha/beta hydrolase"/>
    <property type="match status" value="1"/>
</dbReference>
<reference evidence="1" key="1">
    <citation type="submission" date="2021-11" db="EMBL/GenBank/DDBJ databases">
        <title>Legionella maioricencis sp. nov., a new species isolated from hot water samples in Mallorca.</title>
        <authorList>
            <person name="Crespi S."/>
            <person name="Drasar V."/>
            <person name="Salva-Serra F."/>
            <person name="Jaen-Luchoro D."/>
            <person name="Pineiro-Iglesias B."/>
            <person name="Aliaga F."/>
            <person name="Fernandez-Juarez V."/>
            <person name="Coll G."/>
            <person name="Moore E.R.B."/>
            <person name="Bennasar-Figueras A."/>
        </authorList>
    </citation>
    <scope>NUCLEOTIDE SEQUENCE</scope>
    <source>
        <strain evidence="1">HCPI-6</strain>
    </source>
</reference>
<evidence type="ECO:0000313" key="2">
    <source>
        <dbReference type="Proteomes" id="UP001139721"/>
    </source>
</evidence>
<dbReference type="RefSeq" id="WP_250420925.1">
    <property type="nucleotide sequence ID" value="NZ_JAJKBJ010000006.1"/>
</dbReference>